<dbReference type="OrthoDB" id="9815205at2"/>
<dbReference type="RefSeq" id="WP_064714140.1">
    <property type="nucleotide sequence ID" value="NZ_JMTM01000009.1"/>
</dbReference>
<dbReference type="PATRIC" id="fig|29536.5.peg.248"/>
<evidence type="ECO:0000313" key="3">
    <source>
        <dbReference type="Proteomes" id="UP000093807"/>
    </source>
</evidence>
<dbReference type="PROSITE" id="PS51352">
    <property type="entry name" value="THIOREDOXIN_2"/>
    <property type="match status" value="1"/>
</dbReference>
<sequence length="255" mass="29745">MKIRLLVIFITFVSCTTATQYGMPDTDPNLIQKDFMKWYTYHYNTIILSSDFKAIDENYKIINKENFLKKLILGKYIPIQLVSKNGQQFYQLFKLEPNCDPNIQSTIKNESLQSYRNFKKEGTSIPHFNFKDLKGVKYNNETTKNKIIVLKCWNLHCQKCIEEMPALNSLVEKYKTRADIVFISLADDNSQKLSNFLTKKKFNYTVVPNQALFIKNTLRVSVFPTHIIINKKGKISKEVTSFKELAIALQKEVLK</sequence>
<dbReference type="GO" id="GO:0016491">
    <property type="term" value="F:oxidoreductase activity"/>
    <property type="evidence" value="ECO:0007669"/>
    <property type="project" value="InterPro"/>
</dbReference>
<dbReference type="InterPro" id="IPR050553">
    <property type="entry name" value="Thioredoxin_ResA/DsbE_sf"/>
</dbReference>
<dbReference type="Pfam" id="PF00578">
    <property type="entry name" value="AhpC-TSA"/>
    <property type="match status" value="1"/>
</dbReference>
<dbReference type="Gene3D" id="3.40.30.10">
    <property type="entry name" value="Glutaredoxin"/>
    <property type="match status" value="1"/>
</dbReference>
<accession>A0A199XUA7</accession>
<dbReference type="EMBL" id="JMTM01000009">
    <property type="protein sequence ID" value="OAZ05348.1"/>
    <property type="molecule type" value="Genomic_DNA"/>
</dbReference>
<name>A0A199XUA7_9FLAO</name>
<evidence type="ECO:0000313" key="2">
    <source>
        <dbReference type="EMBL" id="OAZ05348.1"/>
    </source>
</evidence>
<dbReference type="Proteomes" id="UP000093807">
    <property type="component" value="Unassembled WGS sequence"/>
</dbReference>
<dbReference type="GO" id="GO:0016209">
    <property type="term" value="F:antioxidant activity"/>
    <property type="evidence" value="ECO:0007669"/>
    <property type="project" value="InterPro"/>
</dbReference>
<organism evidence="2 3">
    <name type="scientific">Flavobacterium succinicans</name>
    <dbReference type="NCBI Taxonomy" id="29536"/>
    <lineage>
        <taxon>Bacteria</taxon>
        <taxon>Pseudomonadati</taxon>
        <taxon>Bacteroidota</taxon>
        <taxon>Flavobacteriia</taxon>
        <taxon>Flavobacteriales</taxon>
        <taxon>Flavobacteriaceae</taxon>
        <taxon>Flavobacterium</taxon>
    </lineage>
</organism>
<dbReference type="InterPro" id="IPR000866">
    <property type="entry name" value="AhpC/TSA"/>
</dbReference>
<dbReference type="PANTHER" id="PTHR42852:SF13">
    <property type="entry name" value="PROTEIN DIPZ"/>
    <property type="match status" value="1"/>
</dbReference>
<dbReference type="AlphaFoldDB" id="A0A199XUA7"/>
<keyword evidence="3" id="KW-1185">Reference proteome</keyword>
<feature type="domain" description="Thioredoxin" evidence="1">
    <location>
        <begin position="119"/>
        <end position="255"/>
    </location>
</feature>
<dbReference type="SUPFAM" id="SSF52833">
    <property type="entry name" value="Thioredoxin-like"/>
    <property type="match status" value="1"/>
</dbReference>
<dbReference type="CDD" id="cd02966">
    <property type="entry name" value="TlpA_like_family"/>
    <property type="match status" value="1"/>
</dbReference>
<comment type="caution">
    <text evidence="2">The sequence shown here is derived from an EMBL/GenBank/DDBJ whole genome shotgun (WGS) entry which is preliminary data.</text>
</comment>
<dbReference type="InterPro" id="IPR036249">
    <property type="entry name" value="Thioredoxin-like_sf"/>
</dbReference>
<gene>
    <name evidence="2" type="primary">resA_1</name>
    <name evidence="2" type="ORF">FLB_02360</name>
</gene>
<proteinExistence type="predicted"/>
<evidence type="ECO:0000259" key="1">
    <source>
        <dbReference type="PROSITE" id="PS51352"/>
    </source>
</evidence>
<dbReference type="InterPro" id="IPR013766">
    <property type="entry name" value="Thioredoxin_domain"/>
</dbReference>
<dbReference type="PROSITE" id="PS51257">
    <property type="entry name" value="PROKAR_LIPOPROTEIN"/>
    <property type="match status" value="1"/>
</dbReference>
<dbReference type="PANTHER" id="PTHR42852">
    <property type="entry name" value="THIOL:DISULFIDE INTERCHANGE PROTEIN DSBE"/>
    <property type="match status" value="1"/>
</dbReference>
<protein>
    <submittedName>
        <fullName evidence="2">Thiol-disulfide oxidoreductase ResA</fullName>
    </submittedName>
</protein>
<reference evidence="2 3" key="1">
    <citation type="submission" date="2016-06" db="EMBL/GenBank/DDBJ databases">
        <title>Draft genome sequence of Flavobacterium succinicans strain DD5b.</title>
        <authorList>
            <person name="Poehlein A."/>
            <person name="Daniel R."/>
            <person name="Simeonova D.D."/>
        </authorList>
    </citation>
    <scope>NUCLEOTIDE SEQUENCE [LARGE SCALE GENOMIC DNA]</scope>
    <source>
        <strain evidence="2 3">DD5b</strain>
    </source>
</reference>